<dbReference type="InParanoid" id="A0A2V0NZI1"/>
<keyword evidence="3" id="KW-1185">Reference proteome</keyword>
<feature type="chain" id="PRO_5016004169" evidence="1">
    <location>
        <begin position="35"/>
        <end position="135"/>
    </location>
</feature>
<dbReference type="AlphaFoldDB" id="A0A2V0NZI1"/>
<feature type="signal peptide" evidence="1">
    <location>
        <begin position="1"/>
        <end position="34"/>
    </location>
</feature>
<sequence>MESRRRGGGRLGAAAAGAAAVVVLLCLVAAAAGAADPEPPGESFHQGGRTVWQLGEDGGLKLAGASPPVPPQRTPPKYWTFNTPCKAGVCSGLCWEKTRWYDSGRCYDSASGRRYCKCWRAAGGGEGGAAAVASS</sequence>
<accession>A0A2V0NZI1</accession>
<proteinExistence type="predicted"/>
<evidence type="ECO:0000313" key="3">
    <source>
        <dbReference type="Proteomes" id="UP000247498"/>
    </source>
</evidence>
<evidence type="ECO:0000256" key="1">
    <source>
        <dbReference type="SAM" id="SignalP"/>
    </source>
</evidence>
<name>A0A2V0NZI1_9CHLO</name>
<protein>
    <submittedName>
        <fullName evidence="2">Uncharacterized protein</fullName>
    </submittedName>
</protein>
<gene>
    <name evidence="2" type="ORF">Rsub_05645</name>
</gene>
<reference evidence="2 3" key="1">
    <citation type="journal article" date="2018" name="Sci. Rep.">
        <title>Raphidocelis subcapitata (=Pseudokirchneriella subcapitata) provides an insight into genome evolution and environmental adaptations in the Sphaeropleales.</title>
        <authorList>
            <person name="Suzuki S."/>
            <person name="Yamaguchi H."/>
            <person name="Nakajima N."/>
            <person name="Kawachi M."/>
        </authorList>
    </citation>
    <scope>NUCLEOTIDE SEQUENCE [LARGE SCALE GENOMIC DNA]</scope>
    <source>
        <strain evidence="2 3">NIES-35</strain>
    </source>
</reference>
<dbReference type="Proteomes" id="UP000247498">
    <property type="component" value="Unassembled WGS sequence"/>
</dbReference>
<dbReference type="EMBL" id="BDRX01000037">
    <property type="protein sequence ID" value="GBF93034.1"/>
    <property type="molecule type" value="Genomic_DNA"/>
</dbReference>
<keyword evidence="1" id="KW-0732">Signal</keyword>
<organism evidence="2 3">
    <name type="scientific">Raphidocelis subcapitata</name>
    <dbReference type="NCBI Taxonomy" id="307507"/>
    <lineage>
        <taxon>Eukaryota</taxon>
        <taxon>Viridiplantae</taxon>
        <taxon>Chlorophyta</taxon>
        <taxon>core chlorophytes</taxon>
        <taxon>Chlorophyceae</taxon>
        <taxon>CS clade</taxon>
        <taxon>Sphaeropleales</taxon>
        <taxon>Selenastraceae</taxon>
        <taxon>Raphidocelis</taxon>
    </lineage>
</organism>
<comment type="caution">
    <text evidence="2">The sequence shown here is derived from an EMBL/GenBank/DDBJ whole genome shotgun (WGS) entry which is preliminary data.</text>
</comment>
<evidence type="ECO:0000313" key="2">
    <source>
        <dbReference type="EMBL" id="GBF93034.1"/>
    </source>
</evidence>